<evidence type="ECO:0000313" key="2">
    <source>
        <dbReference type="EMBL" id="KYN23303.1"/>
    </source>
</evidence>
<accession>A0A195EDM1</accession>
<proteinExistence type="predicted"/>
<feature type="region of interest" description="Disordered" evidence="1">
    <location>
        <begin position="252"/>
        <end position="311"/>
    </location>
</feature>
<dbReference type="AlphaFoldDB" id="A0A195EDM1"/>
<dbReference type="EMBL" id="KQ979039">
    <property type="protein sequence ID" value="KYN23303.1"/>
    <property type="molecule type" value="Genomic_DNA"/>
</dbReference>
<sequence>MEFGPHHVIIIILRQKHSRTRRISEVDERRLTSLRPMASLCEEQRDESLRFHLGGLMTRSGYLDSRGRNACRCRAGDRQAQARTLANPSENPRGPVFAELTAALDSVRTLKNFCFSNGRIPTARDPIDRNPEVVDIGGGSNGRAEPTDLSRLEAIRDTLSKEENERKTRGDPTLRGPWSAELAYLVKRLNVRLCGYVFCSVRFANDYANHQDYCLRGNNYGAHLRTGLTPVSVPPPFVPCECSLRQAAVPTRRNTEKKEAERMNKRRGEREKENLYKVQEGDRDRRIKSHRAQRPMRVEEGPGVPLTGKGEAPLLNTTYRLKTELVEGLPVLRNPNLSS</sequence>
<organism evidence="2 3">
    <name type="scientific">Trachymyrmex cornetzi</name>
    <dbReference type="NCBI Taxonomy" id="471704"/>
    <lineage>
        <taxon>Eukaryota</taxon>
        <taxon>Metazoa</taxon>
        <taxon>Ecdysozoa</taxon>
        <taxon>Arthropoda</taxon>
        <taxon>Hexapoda</taxon>
        <taxon>Insecta</taxon>
        <taxon>Pterygota</taxon>
        <taxon>Neoptera</taxon>
        <taxon>Endopterygota</taxon>
        <taxon>Hymenoptera</taxon>
        <taxon>Apocrita</taxon>
        <taxon>Aculeata</taxon>
        <taxon>Formicoidea</taxon>
        <taxon>Formicidae</taxon>
        <taxon>Myrmicinae</taxon>
        <taxon>Trachymyrmex</taxon>
    </lineage>
</organism>
<protein>
    <submittedName>
        <fullName evidence="2">Uncharacterized protein</fullName>
    </submittedName>
</protein>
<evidence type="ECO:0000256" key="1">
    <source>
        <dbReference type="SAM" id="MobiDB-lite"/>
    </source>
</evidence>
<evidence type="ECO:0000313" key="3">
    <source>
        <dbReference type="Proteomes" id="UP000078492"/>
    </source>
</evidence>
<name>A0A195EDM1_9HYME</name>
<feature type="compositionally biased region" description="Basic and acidic residues" evidence="1">
    <location>
        <begin position="253"/>
        <end position="285"/>
    </location>
</feature>
<gene>
    <name evidence="2" type="ORF">ALC57_04176</name>
</gene>
<dbReference type="Proteomes" id="UP000078492">
    <property type="component" value="Unassembled WGS sequence"/>
</dbReference>
<keyword evidence="3" id="KW-1185">Reference proteome</keyword>
<reference evidence="2 3" key="1">
    <citation type="submission" date="2015-09" db="EMBL/GenBank/DDBJ databases">
        <title>Trachymyrmex cornetzi WGS genome.</title>
        <authorList>
            <person name="Nygaard S."/>
            <person name="Hu H."/>
            <person name="Boomsma J."/>
            <person name="Zhang G."/>
        </authorList>
    </citation>
    <scope>NUCLEOTIDE SEQUENCE [LARGE SCALE GENOMIC DNA]</scope>
    <source>
        <strain evidence="2">Tcor2-1</strain>
        <tissue evidence="2">Whole body</tissue>
    </source>
</reference>